<keyword evidence="12" id="KW-1185">Reference proteome</keyword>
<evidence type="ECO:0000256" key="1">
    <source>
        <dbReference type="ARBA" id="ARBA00001947"/>
    </source>
</evidence>
<dbReference type="InterPro" id="IPR024079">
    <property type="entry name" value="MetalloPept_cat_dom_sf"/>
</dbReference>
<dbReference type="PANTHER" id="PTHR11733">
    <property type="entry name" value="ZINC METALLOPROTEASE FAMILY M13 NEPRILYSIN-RELATED"/>
    <property type="match status" value="1"/>
</dbReference>
<gene>
    <name evidence="11" type="ORF">A11Q_1878</name>
</gene>
<evidence type="ECO:0000256" key="4">
    <source>
        <dbReference type="ARBA" id="ARBA00022801"/>
    </source>
</evidence>
<dbReference type="GO" id="GO:0016485">
    <property type="term" value="P:protein processing"/>
    <property type="evidence" value="ECO:0007669"/>
    <property type="project" value="TreeGrafter"/>
</dbReference>
<name>M4VSC3_9BACT</name>
<evidence type="ECO:0000256" key="6">
    <source>
        <dbReference type="ARBA" id="ARBA00023049"/>
    </source>
</evidence>
<dbReference type="GO" id="GO:0004222">
    <property type="term" value="F:metalloendopeptidase activity"/>
    <property type="evidence" value="ECO:0007669"/>
    <property type="project" value="InterPro"/>
</dbReference>
<dbReference type="Proteomes" id="UP000012040">
    <property type="component" value="Chromosome"/>
</dbReference>
<dbReference type="Pfam" id="PF05649">
    <property type="entry name" value="Peptidase_M13_N"/>
    <property type="match status" value="1"/>
</dbReference>
<evidence type="ECO:0000256" key="7">
    <source>
        <dbReference type="SAM" id="Coils"/>
    </source>
</evidence>
<dbReference type="Gene3D" id="3.40.390.10">
    <property type="entry name" value="Collagenase (Catalytic Domain)"/>
    <property type="match status" value="1"/>
</dbReference>
<organism evidence="11 12">
    <name type="scientific">Pseudobdellovibrio exovorus JSS</name>
    <dbReference type="NCBI Taxonomy" id="1184267"/>
    <lineage>
        <taxon>Bacteria</taxon>
        <taxon>Pseudomonadati</taxon>
        <taxon>Bdellovibrionota</taxon>
        <taxon>Bdellovibrionia</taxon>
        <taxon>Bdellovibrionales</taxon>
        <taxon>Pseudobdellovibrionaceae</taxon>
        <taxon>Pseudobdellovibrio</taxon>
    </lineage>
</organism>
<feature type="chain" id="PRO_5004060462" description="Metallopeptidase" evidence="8">
    <location>
        <begin position="22"/>
        <end position="664"/>
    </location>
</feature>
<dbReference type="AlphaFoldDB" id="M4VSC3"/>
<dbReference type="HOGENOM" id="CLU_006187_7_2_7"/>
<keyword evidence="5" id="KW-0862">Zinc</keyword>
<dbReference type="InterPro" id="IPR018497">
    <property type="entry name" value="Peptidase_M13_C"/>
</dbReference>
<evidence type="ECO:0000259" key="9">
    <source>
        <dbReference type="Pfam" id="PF01431"/>
    </source>
</evidence>
<protein>
    <recommendedName>
        <fullName evidence="13">Metallopeptidase</fullName>
    </recommendedName>
</protein>
<dbReference type="Pfam" id="PF01431">
    <property type="entry name" value="Peptidase_M13"/>
    <property type="match status" value="1"/>
</dbReference>
<keyword evidence="2" id="KW-0645">Protease</keyword>
<reference evidence="11 12" key="1">
    <citation type="journal article" date="2013" name="ISME J.">
        <title>By their genes ye shall know them: genomic signatures of predatory bacteria.</title>
        <authorList>
            <person name="Pasternak Z."/>
            <person name="Pietrokovski S."/>
            <person name="Rotem O."/>
            <person name="Gophna U."/>
            <person name="Lurie-Weinberger M.N."/>
            <person name="Jurkevitch E."/>
        </authorList>
    </citation>
    <scope>NUCLEOTIDE SEQUENCE [LARGE SCALE GENOMIC DNA]</scope>
    <source>
        <strain evidence="11 12">JSS</strain>
    </source>
</reference>
<dbReference type="SUPFAM" id="SSF55486">
    <property type="entry name" value="Metalloproteases ('zincins'), catalytic domain"/>
    <property type="match status" value="1"/>
</dbReference>
<keyword evidence="7" id="KW-0175">Coiled coil</keyword>
<feature type="domain" description="Peptidase M13 N-terminal" evidence="10">
    <location>
        <begin position="43"/>
        <end position="413"/>
    </location>
</feature>
<dbReference type="STRING" id="1184267.A11Q_1878"/>
<accession>M4VSC3</accession>
<feature type="domain" description="Peptidase M13 C-terminal" evidence="9">
    <location>
        <begin position="473"/>
        <end position="661"/>
    </location>
</feature>
<dbReference type="PANTHER" id="PTHR11733:SF208">
    <property type="entry name" value="PEPTIDASE M13 C-TERMINAL DOMAIN-CONTAINING PROTEIN"/>
    <property type="match status" value="1"/>
</dbReference>
<dbReference type="PRINTS" id="PR00786">
    <property type="entry name" value="NEPRILYSIN"/>
</dbReference>
<dbReference type="RefSeq" id="WP_015470584.1">
    <property type="nucleotide sequence ID" value="NC_020813.1"/>
</dbReference>
<dbReference type="InterPro" id="IPR000718">
    <property type="entry name" value="Peptidase_M13"/>
</dbReference>
<evidence type="ECO:0008006" key="13">
    <source>
        <dbReference type="Google" id="ProtNLM"/>
    </source>
</evidence>
<dbReference type="EMBL" id="CP003537">
    <property type="protein sequence ID" value="AGH96094.1"/>
    <property type="molecule type" value="Genomic_DNA"/>
</dbReference>
<feature type="signal peptide" evidence="8">
    <location>
        <begin position="1"/>
        <end position="21"/>
    </location>
</feature>
<dbReference type="InterPro" id="IPR042089">
    <property type="entry name" value="Peptidase_M13_dom_2"/>
</dbReference>
<keyword evidence="6" id="KW-0482">Metalloprotease</keyword>
<evidence type="ECO:0000313" key="12">
    <source>
        <dbReference type="Proteomes" id="UP000012040"/>
    </source>
</evidence>
<dbReference type="GO" id="GO:0005886">
    <property type="term" value="C:plasma membrane"/>
    <property type="evidence" value="ECO:0007669"/>
    <property type="project" value="TreeGrafter"/>
</dbReference>
<dbReference type="PROSITE" id="PS51885">
    <property type="entry name" value="NEPRILYSIN"/>
    <property type="match status" value="1"/>
</dbReference>
<keyword evidence="3" id="KW-0479">Metal-binding</keyword>
<dbReference type="GO" id="GO:0046872">
    <property type="term" value="F:metal ion binding"/>
    <property type="evidence" value="ECO:0007669"/>
    <property type="project" value="UniProtKB-KW"/>
</dbReference>
<evidence type="ECO:0000256" key="8">
    <source>
        <dbReference type="SAM" id="SignalP"/>
    </source>
</evidence>
<evidence type="ECO:0000313" key="11">
    <source>
        <dbReference type="EMBL" id="AGH96094.1"/>
    </source>
</evidence>
<sequence>MNKSRCVVFLISLVMGAIATAQVEPSSVIPDVRKFELNDKVNPCDDFHQYVCSKVESEFKLRDDRSAHVFAFSDSSERILEKKKDFFKNIQQEKKLSDRSLQFKNYYLACMNESESIKEEKQLVAELTDEVKRIQKLEQFVDLNRKNMTREKWSLAGYGIIPNIDNPLIYDVMFDISLMGLPEHSYYDNEELLKDYQQLIVDTFSELYPKEDPSTFVPRAAAMIKFEKQFRDIYPYPAEFRQRYTQPRRIERAEFLKRAAPLKLEQFFMANIPIKTLIRDFVPEGFEFLQKELKPENLQVFKDIYTYRNARGIMDDAYPELFKKRMAFSHKYLGGPLVRPDRQERCTGAVMGAFGRELDLELLPRLFPKFPAEKVQEVAEKIRASILDGINQNDWLSEQSKKGAVEKIKTAQLQLVKPNNAREWDFKDILKMDPKKSNENVKRLVAAGHKRAFKKLREGVNQQAWGMAPLTVNAYYSPDKNKFVLPIGILQYPFFMKDGDMIENLGAVGTVVGHELGHSIDDEGSKFDASGKLNQWMTEEDVKTFQERGRRMIEQFNKVGHNGQLTQGENIADLVGLTFSYNAAFPQNKGNVEDKKRFFVSYARLWCNVMREKTKEMQLKTDPHALGFARVNEQVKHQSGFHEAYQCTKKNKLYLEPSDRVKIW</sequence>
<comment type="cofactor">
    <cofactor evidence="1">
        <name>Zn(2+)</name>
        <dbReference type="ChEBI" id="CHEBI:29105"/>
    </cofactor>
</comment>
<feature type="coiled-coil region" evidence="7">
    <location>
        <begin position="110"/>
        <end position="137"/>
    </location>
</feature>
<dbReference type="Gene3D" id="1.10.1380.10">
    <property type="entry name" value="Neutral endopeptidase , domain2"/>
    <property type="match status" value="1"/>
</dbReference>
<dbReference type="KEGG" id="bex:A11Q_1878"/>
<evidence type="ECO:0000259" key="10">
    <source>
        <dbReference type="Pfam" id="PF05649"/>
    </source>
</evidence>
<dbReference type="CDD" id="cd08662">
    <property type="entry name" value="M13"/>
    <property type="match status" value="1"/>
</dbReference>
<dbReference type="eggNOG" id="COG3590">
    <property type="taxonomic scope" value="Bacteria"/>
</dbReference>
<proteinExistence type="predicted"/>
<evidence type="ECO:0000256" key="5">
    <source>
        <dbReference type="ARBA" id="ARBA00022833"/>
    </source>
</evidence>
<dbReference type="InterPro" id="IPR008753">
    <property type="entry name" value="Peptidase_M13_N"/>
</dbReference>
<evidence type="ECO:0000256" key="2">
    <source>
        <dbReference type="ARBA" id="ARBA00022670"/>
    </source>
</evidence>
<dbReference type="PATRIC" id="fig|1184267.3.peg.1901"/>
<evidence type="ECO:0000256" key="3">
    <source>
        <dbReference type="ARBA" id="ARBA00022723"/>
    </source>
</evidence>
<keyword evidence="8" id="KW-0732">Signal</keyword>
<keyword evidence="4" id="KW-0378">Hydrolase</keyword>